<name>A0A8K0NPV1_9TREE</name>
<dbReference type="Proteomes" id="UP000812966">
    <property type="component" value="Unassembled WGS sequence"/>
</dbReference>
<feature type="domain" description="AAA+ ATPase" evidence="2">
    <location>
        <begin position="156"/>
        <end position="288"/>
    </location>
</feature>
<dbReference type="Gene3D" id="3.40.50.300">
    <property type="entry name" value="P-loop containing nucleotide triphosphate hydrolases"/>
    <property type="match status" value="1"/>
</dbReference>
<gene>
    <name evidence="3" type="ORF">FFLO_07102</name>
</gene>
<dbReference type="InterPro" id="IPR003959">
    <property type="entry name" value="ATPase_AAA_core"/>
</dbReference>
<dbReference type="PROSITE" id="PS00674">
    <property type="entry name" value="AAA"/>
    <property type="match status" value="1"/>
</dbReference>
<dbReference type="CDD" id="cd19481">
    <property type="entry name" value="RecA-like_protease"/>
    <property type="match status" value="1"/>
</dbReference>
<dbReference type="InterPro" id="IPR050168">
    <property type="entry name" value="AAA_ATPase_domain"/>
</dbReference>
<dbReference type="GO" id="GO:0042254">
    <property type="term" value="P:ribosome biogenesis"/>
    <property type="evidence" value="ECO:0007669"/>
    <property type="project" value="TreeGrafter"/>
</dbReference>
<dbReference type="Pfam" id="PF00004">
    <property type="entry name" value="AAA"/>
    <property type="match status" value="1"/>
</dbReference>
<dbReference type="OrthoDB" id="2115716at2759"/>
<dbReference type="GO" id="GO:0016887">
    <property type="term" value="F:ATP hydrolysis activity"/>
    <property type="evidence" value="ECO:0007669"/>
    <property type="project" value="InterPro"/>
</dbReference>
<dbReference type="GO" id="GO:0003723">
    <property type="term" value="F:RNA binding"/>
    <property type="evidence" value="ECO:0007669"/>
    <property type="project" value="TreeGrafter"/>
</dbReference>
<dbReference type="SMART" id="SM00382">
    <property type="entry name" value="AAA"/>
    <property type="match status" value="1"/>
</dbReference>
<comment type="caution">
    <text evidence="3">The sequence shown here is derived from an EMBL/GenBank/DDBJ whole genome shotgun (WGS) entry which is preliminary data.</text>
</comment>
<evidence type="ECO:0000259" key="2">
    <source>
        <dbReference type="SMART" id="SM00382"/>
    </source>
</evidence>
<keyword evidence="4" id="KW-1185">Reference proteome</keyword>
<evidence type="ECO:0000313" key="3">
    <source>
        <dbReference type="EMBL" id="KAG7527272.1"/>
    </source>
</evidence>
<keyword evidence="1" id="KW-0547">Nucleotide-binding</keyword>
<dbReference type="PANTHER" id="PTHR23077">
    <property type="entry name" value="AAA-FAMILY ATPASE"/>
    <property type="match status" value="1"/>
</dbReference>
<dbReference type="SUPFAM" id="SSF52540">
    <property type="entry name" value="P-loop containing nucleoside triphosphate hydrolases"/>
    <property type="match status" value="1"/>
</dbReference>
<dbReference type="PANTHER" id="PTHR23077:SF132">
    <property type="entry name" value="ATP-DEPENDENT ZN PROTEASE"/>
    <property type="match status" value="1"/>
</dbReference>
<dbReference type="InterPro" id="IPR027417">
    <property type="entry name" value="P-loop_NTPase"/>
</dbReference>
<sequence>MPSSKRREGDGGVGTQIDFAGWQVWWRGIEFDVWQARYFDPIRYSYVVQSHIIGRSPQEAFPLVVPPSTSSSPILSSASAADLLILEIAAWNSEVRDAILVFDSGYWQVDRKLWDSVQKADWKDVILPTPLKSSVRHEYRSFFSSERIYKDLDVAWKRGVIFLGPPGNGKTISVKAMMRGVANGEGVGKETKRVLYVRSFHTYAGDEYGIKQVFERARREAPCLVVFEDIDSLITDNNRSFFLNEVDGLEDNDGLLMLATTNHFDRLDPALSNRPSRFDRKYTFPDPNKSERRQYAVYWQDKLANNDRIKFPNKLLDEFAAKTDGFSFAYMKEAFVSALLILAGDETNDLTFPRELMAQVAALRKELDSDK</sequence>
<proteinExistence type="inferred from homology"/>
<dbReference type="GO" id="GO:1990275">
    <property type="term" value="F:preribosome binding"/>
    <property type="evidence" value="ECO:0007669"/>
    <property type="project" value="TreeGrafter"/>
</dbReference>
<dbReference type="GO" id="GO:0005634">
    <property type="term" value="C:nucleus"/>
    <property type="evidence" value="ECO:0007669"/>
    <property type="project" value="TreeGrafter"/>
</dbReference>
<dbReference type="AlphaFoldDB" id="A0A8K0NPV1"/>
<evidence type="ECO:0000313" key="4">
    <source>
        <dbReference type="Proteomes" id="UP000812966"/>
    </source>
</evidence>
<dbReference type="EMBL" id="JABELV010000358">
    <property type="protein sequence ID" value="KAG7527272.1"/>
    <property type="molecule type" value="Genomic_DNA"/>
</dbReference>
<keyword evidence="1" id="KW-0067">ATP-binding</keyword>
<organism evidence="3 4">
    <name type="scientific">Filobasidium floriforme</name>
    <dbReference type="NCBI Taxonomy" id="5210"/>
    <lineage>
        <taxon>Eukaryota</taxon>
        <taxon>Fungi</taxon>
        <taxon>Dikarya</taxon>
        <taxon>Basidiomycota</taxon>
        <taxon>Agaricomycotina</taxon>
        <taxon>Tremellomycetes</taxon>
        <taxon>Filobasidiales</taxon>
        <taxon>Filobasidiaceae</taxon>
        <taxon>Filobasidium</taxon>
    </lineage>
</organism>
<protein>
    <recommendedName>
        <fullName evidence="2">AAA+ ATPase domain-containing protein</fullName>
    </recommendedName>
</protein>
<comment type="similarity">
    <text evidence="1">Belongs to the AAA ATPase family.</text>
</comment>
<evidence type="ECO:0000256" key="1">
    <source>
        <dbReference type="RuleBase" id="RU003651"/>
    </source>
</evidence>
<accession>A0A8K0NPV1</accession>
<dbReference type="InterPro" id="IPR003960">
    <property type="entry name" value="ATPase_AAA_CS"/>
</dbReference>
<reference evidence="3" key="1">
    <citation type="submission" date="2020-04" db="EMBL/GenBank/DDBJ databases">
        <title>Analysis of mating type loci in Filobasidium floriforme.</title>
        <authorList>
            <person name="Nowrousian M."/>
        </authorList>
    </citation>
    <scope>NUCLEOTIDE SEQUENCE</scope>
    <source>
        <strain evidence="3">CBS 6242</strain>
    </source>
</reference>
<dbReference type="GO" id="GO:0005524">
    <property type="term" value="F:ATP binding"/>
    <property type="evidence" value="ECO:0007669"/>
    <property type="project" value="UniProtKB-KW"/>
</dbReference>
<dbReference type="InterPro" id="IPR003593">
    <property type="entry name" value="AAA+_ATPase"/>
</dbReference>